<keyword evidence="1" id="KW-1133">Transmembrane helix</keyword>
<evidence type="ECO:0000256" key="1">
    <source>
        <dbReference type="SAM" id="Phobius"/>
    </source>
</evidence>
<feature type="transmembrane region" description="Helical" evidence="1">
    <location>
        <begin position="57"/>
        <end position="90"/>
    </location>
</feature>
<organism evidence="2 3">
    <name type="scientific">Paenibacillus spongiae</name>
    <dbReference type="NCBI Taxonomy" id="2909671"/>
    <lineage>
        <taxon>Bacteria</taxon>
        <taxon>Bacillati</taxon>
        <taxon>Bacillota</taxon>
        <taxon>Bacilli</taxon>
        <taxon>Bacillales</taxon>
        <taxon>Paenibacillaceae</taxon>
        <taxon>Paenibacillus</taxon>
    </lineage>
</organism>
<accession>A0ABY5SAX2</accession>
<dbReference type="Proteomes" id="UP001057877">
    <property type="component" value="Chromosome"/>
</dbReference>
<evidence type="ECO:0000313" key="3">
    <source>
        <dbReference type="Proteomes" id="UP001057877"/>
    </source>
</evidence>
<sequence length="103" mass="11179">MTNSRILRILTGLLELILAIPVLGGLIVVGFSYTPLGLMFILHLITLVLSLNNREPIYGSVFGIVTSALAWIPVLGWIMHLVSAILLLISAAQKGHTGSRRTF</sequence>
<keyword evidence="1" id="KW-0812">Transmembrane</keyword>
<keyword evidence="1" id="KW-0472">Membrane</keyword>
<reference evidence="2" key="1">
    <citation type="submission" date="2022-01" db="EMBL/GenBank/DDBJ databases">
        <title>Paenibacillus spongiae sp. nov., isolated from marine sponge.</title>
        <authorList>
            <person name="Li Z."/>
            <person name="Zhang M."/>
        </authorList>
    </citation>
    <scope>NUCLEOTIDE SEQUENCE</scope>
    <source>
        <strain evidence="2">PHS-Z3</strain>
    </source>
</reference>
<gene>
    <name evidence="2" type="ORF">L1F29_04360</name>
</gene>
<dbReference type="EMBL" id="CP091430">
    <property type="protein sequence ID" value="UVI31096.1"/>
    <property type="molecule type" value="Genomic_DNA"/>
</dbReference>
<protein>
    <submittedName>
        <fullName evidence="2">Uncharacterized protein</fullName>
    </submittedName>
</protein>
<proteinExistence type="predicted"/>
<keyword evidence="3" id="KW-1185">Reference proteome</keyword>
<evidence type="ECO:0000313" key="2">
    <source>
        <dbReference type="EMBL" id="UVI31096.1"/>
    </source>
</evidence>
<name>A0ABY5SAX2_9BACL</name>
<feature type="transmembrane region" description="Helical" evidence="1">
    <location>
        <begin position="12"/>
        <end position="45"/>
    </location>
</feature>
<dbReference type="RefSeq" id="WP_258387159.1">
    <property type="nucleotide sequence ID" value="NZ_CP091430.1"/>
</dbReference>